<proteinExistence type="predicted"/>
<comment type="caution">
    <text evidence="2">The sequence shown here is derived from an EMBL/GenBank/DDBJ whole genome shotgun (WGS) entry which is preliminary data.</text>
</comment>
<reference evidence="2 3" key="1">
    <citation type="submission" date="2023-03" db="EMBL/GenBank/DDBJ databases">
        <title>High-quality genome of Scylla paramamosain provides insights in environmental adaptation.</title>
        <authorList>
            <person name="Zhang L."/>
        </authorList>
    </citation>
    <scope>NUCLEOTIDE SEQUENCE [LARGE SCALE GENOMIC DNA]</scope>
    <source>
        <strain evidence="2">LZ_2023a</strain>
        <tissue evidence="2">Muscle</tissue>
    </source>
</reference>
<name>A0AAW0UU17_SCYPA</name>
<dbReference type="EMBL" id="JARAKH010000005">
    <property type="protein sequence ID" value="KAK8403649.1"/>
    <property type="molecule type" value="Genomic_DNA"/>
</dbReference>
<keyword evidence="1" id="KW-0472">Membrane</keyword>
<keyword evidence="1" id="KW-0812">Transmembrane</keyword>
<accession>A0AAW0UU17</accession>
<dbReference type="Proteomes" id="UP001487740">
    <property type="component" value="Unassembled WGS sequence"/>
</dbReference>
<evidence type="ECO:0000313" key="3">
    <source>
        <dbReference type="Proteomes" id="UP001487740"/>
    </source>
</evidence>
<protein>
    <submittedName>
        <fullName evidence="2">Uncharacterized protein</fullName>
    </submittedName>
</protein>
<dbReference type="AlphaFoldDB" id="A0AAW0UU17"/>
<evidence type="ECO:0000313" key="2">
    <source>
        <dbReference type="EMBL" id="KAK8403649.1"/>
    </source>
</evidence>
<evidence type="ECO:0000256" key="1">
    <source>
        <dbReference type="SAM" id="Phobius"/>
    </source>
</evidence>
<feature type="transmembrane region" description="Helical" evidence="1">
    <location>
        <begin position="139"/>
        <end position="160"/>
    </location>
</feature>
<gene>
    <name evidence="2" type="ORF">O3P69_000026</name>
</gene>
<organism evidence="2 3">
    <name type="scientific">Scylla paramamosain</name>
    <name type="common">Mud crab</name>
    <dbReference type="NCBI Taxonomy" id="85552"/>
    <lineage>
        <taxon>Eukaryota</taxon>
        <taxon>Metazoa</taxon>
        <taxon>Ecdysozoa</taxon>
        <taxon>Arthropoda</taxon>
        <taxon>Crustacea</taxon>
        <taxon>Multicrustacea</taxon>
        <taxon>Malacostraca</taxon>
        <taxon>Eumalacostraca</taxon>
        <taxon>Eucarida</taxon>
        <taxon>Decapoda</taxon>
        <taxon>Pleocyemata</taxon>
        <taxon>Brachyura</taxon>
        <taxon>Eubrachyura</taxon>
        <taxon>Portunoidea</taxon>
        <taxon>Portunidae</taxon>
        <taxon>Portuninae</taxon>
        <taxon>Scylla</taxon>
    </lineage>
</organism>
<feature type="transmembrane region" description="Helical" evidence="1">
    <location>
        <begin position="225"/>
        <end position="247"/>
    </location>
</feature>
<sequence>MLLRLHSAITCLCPPRRVSGGVVCLHAALENISLNWFLLRIILPCGCPEAAGVGLPVGELAEEGGTSQSSQFTTVMPSVTMHRSLPLLLLLLLDLTSPRQVSGAAAPHEDRSLVPRGWLPRFGSQRQGSVAKASPAEKFLALVLQGLAITGLSLLFPTVVTVNTGRRRRSTTATPAEAESYEYQSSYDHDWAPAYQRQQYWGRPRAQRRTLWQTARSLMPRFADVAYETASSFSLPAIALITLFVLWPEHKHYRTKRDAGESEDESTNQLAMHLGRIFAAAVEGDECMQRVACEIGAVTTSLHPTQTKLLTRLVTSLAPAKYTTLLKTFKTGATTARCDKHACDLLHLQQ</sequence>
<keyword evidence="1" id="KW-1133">Transmembrane helix</keyword>
<keyword evidence="3" id="KW-1185">Reference proteome</keyword>